<name>A0ABZ0M0L7_9ACTN</name>
<dbReference type="InterPro" id="IPR004821">
    <property type="entry name" value="Cyt_trans-like"/>
</dbReference>
<dbReference type="InterPro" id="IPR014729">
    <property type="entry name" value="Rossmann-like_a/b/a_fold"/>
</dbReference>
<feature type="domain" description="Cytidyltransferase-like" evidence="1">
    <location>
        <begin position="9"/>
        <end position="68"/>
    </location>
</feature>
<proteinExistence type="predicted"/>
<gene>
    <name evidence="3" type="ORF">R2D22_29125</name>
</gene>
<dbReference type="InterPro" id="IPR052735">
    <property type="entry name" value="NAD_biosynth-regulator"/>
</dbReference>
<dbReference type="RefSeq" id="WP_318107655.1">
    <property type="nucleotide sequence ID" value="NZ_CP137573.1"/>
</dbReference>
<dbReference type="EMBL" id="CP137573">
    <property type="protein sequence ID" value="WOX25218.1"/>
    <property type="molecule type" value="Genomic_DNA"/>
</dbReference>
<accession>A0ABZ0M0L7</accession>
<organism evidence="3 4">
    <name type="scientific">Streptomyces solicathayae</name>
    <dbReference type="NCBI Taxonomy" id="3081768"/>
    <lineage>
        <taxon>Bacteria</taxon>
        <taxon>Bacillati</taxon>
        <taxon>Actinomycetota</taxon>
        <taxon>Actinomycetes</taxon>
        <taxon>Kitasatosporales</taxon>
        <taxon>Streptomycetaceae</taxon>
        <taxon>Streptomyces</taxon>
    </lineage>
</organism>
<dbReference type="PANTHER" id="PTHR37512:SF1">
    <property type="entry name" value="NADR_TTD14 AAA DOMAIN-CONTAINING PROTEIN"/>
    <property type="match status" value="1"/>
</dbReference>
<feature type="domain" description="NadR/Ttd14 AAA" evidence="2">
    <location>
        <begin position="149"/>
        <end position="323"/>
    </location>
</feature>
<dbReference type="InterPro" id="IPR038727">
    <property type="entry name" value="NadR/Ttd14_AAA_dom"/>
</dbReference>
<keyword evidence="4" id="KW-1185">Reference proteome</keyword>
<sequence length="346" mass="37631">MKRYGHGLVLGRFRPPHAGHHHLVRTARDRCERLTVLVCGSAPDPLALDDRVAWLREVHRDVRIVAAADLTDPSAVPTTVLRAAVPERIDAVFSSEPYGDELARRLGAEAVCVDPGRSVFPVSGSAVRKDPVGWWDFLEPPVRAALTRRVVVLGAESTGATTLALALAEHYRRRGGVWARTRCVPDYTDEYRGRRPVGALRSEEYPLIAGGQAEREEQAARTGSPVLFCDADAFALTIRHERHLGGASEETARVAARGRGHLWLLTDHRGVRIPDRGEETSPSADGPPADRAALRAWTTARLLTQLAHTGRRAAVLTGPHEERLATAVAAVDALLAGGWHLNAEIP</sequence>
<evidence type="ECO:0000313" key="4">
    <source>
        <dbReference type="Proteomes" id="UP001301731"/>
    </source>
</evidence>
<dbReference type="Gene3D" id="3.40.50.300">
    <property type="entry name" value="P-loop containing nucleotide triphosphate hydrolases"/>
    <property type="match status" value="1"/>
</dbReference>
<protein>
    <submittedName>
        <fullName evidence="3">AAA family ATPase</fullName>
    </submittedName>
</protein>
<dbReference type="InterPro" id="IPR027417">
    <property type="entry name" value="P-loop_NTPase"/>
</dbReference>
<dbReference type="SUPFAM" id="SSF52374">
    <property type="entry name" value="Nucleotidylyl transferase"/>
    <property type="match status" value="1"/>
</dbReference>
<evidence type="ECO:0000313" key="3">
    <source>
        <dbReference type="EMBL" id="WOX25218.1"/>
    </source>
</evidence>
<dbReference type="Pfam" id="PF13521">
    <property type="entry name" value="AAA_28"/>
    <property type="match status" value="1"/>
</dbReference>
<dbReference type="Proteomes" id="UP001301731">
    <property type="component" value="Chromosome"/>
</dbReference>
<evidence type="ECO:0000259" key="1">
    <source>
        <dbReference type="Pfam" id="PF01467"/>
    </source>
</evidence>
<dbReference type="PANTHER" id="PTHR37512">
    <property type="entry name" value="TRIFUNCTIONAL NAD BIOSYNTHESIS/REGULATOR PROTEIN NADR"/>
    <property type="match status" value="1"/>
</dbReference>
<dbReference type="Gene3D" id="3.40.50.620">
    <property type="entry name" value="HUPs"/>
    <property type="match status" value="1"/>
</dbReference>
<reference evidence="3 4" key="1">
    <citation type="submission" date="2023-10" db="EMBL/GenBank/DDBJ databases">
        <title>The genome sequence of Streptomyces sp. HUAS YS2.</title>
        <authorList>
            <person name="Mo P."/>
        </authorList>
    </citation>
    <scope>NUCLEOTIDE SEQUENCE [LARGE SCALE GENOMIC DNA]</scope>
    <source>
        <strain evidence="3 4">HUAS YS2</strain>
    </source>
</reference>
<evidence type="ECO:0000259" key="2">
    <source>
        <dbReference type="Pfam" id="PF13521"/>
    </source>
</evidence>
<dbReference type="Pfam" id="PF01467">
    <property type="entry name" value="CTP_transf_like"/>
    <property type="match status" value="1"/>
</dbReference>